<dbReference type="EMBL" id="KF156338">
    <property type="protein sequence ID" value="AHB80426.1"/>
    <property type="molecule type" value="Genomic_DNA"/>
</dbReference>
<evidence type="ECO:0000313" key="2">
    <source>
        <dbReference type="EMBL" id="AHB80426.1"/>
    </source>
</evidence>
<dbReference type="Proteomes" id="UP000018808">
    <property type="component" value="Segment"/>
</dbReference>
<keyword evidence="3" id="KW-1185">Reference proteome</keyword>
<protein>
    <submittedName>
        <fullName evidence="2">Putative base plate lysozyme</fullName>
    </submittedName>
</protein>
<evidence type="ECO:0000256" key="1">
    <source>
        <dbReference type="SAM" id="MobiDB-lite"/>
    </source>
</evidence>
<dbReference type="GeneID" id="18504588"/>
<dbReference type="RefSeq" id="YP_009008146.1">
    <property type="nucleotide sequence ID" value="NC_023587.1"/>
</dbReference>
<feature type="compositionally biased region" description="Polar residues" evidence="1">
    <location>
        <begin position="1"/>
        <end position="20"/>
    </location>
</feature>
<dbReference type="KEGG" id="vg:18504588"/>
<accession>V5UR31</accession>
<feature type="compositionally biased region" description="Polar residues" evidence="1">
    <location>
        <begin position="27"/>
        <end position="38"/>
    </location>
</feature>
<sequence>MASNTQATVNASTKTNTNKTPARIPTNIASPTKPNETQSISKDGFLLESHVQAYDCHLYSRLFSNTKEVEAVKLRGAGGTGIALTSKGQVIIHSGPHTREKGVGSGKIAIESKGSTIVNAERGLSIKCGDREPYKDGALKVMATADSLVECLGTLTLKATKIVLDASNIEFAGGDIQMIAGDGTISMAAGQMEYLYTNKSETVFGQKRTIQIGEESKVELDPRGSTNNVQMGADNTATVGDQVLRTVGATKIEAAGGPGQLVKDRGTALSIRLLLGNMDITAVAGNIVSLATAGTNTVTAGAGAASLIAGAGAVNMLATGGVATMTGTLGAVISGLPGPVTVTGSIINLN</sequence>
<name>V5UR31_9CAUD</name>
<feature type="region of interest" description="Disordered" evidence="1">
    <location>
        <begin position="1"/>
        <end position="38"/>
    </location>
</feature>
<reference evidence="2 3" key="1">
    <citation type="journal article" date="2014" name="Nature">
        <title>Viral tagging reveals discrete populations in Synechococcus viral genome sequence space.</title>
        <authorList>
            <person name="Deng L."/>
            <person name="Ignacio Espinoza J.C."/>
            <person name="Gregory A.C."/>
            <person name="Poulos B.T."/>
            <person name="Weitz J.S."/>
            <person name="Hugenholtz P."/>
            <person name="Sullivan M.B."/>
        </authorList>
    </citation>
    <scope>NUCLEOTIDE SEQUENCE [LARGE SCALE GENOMIC DNA]</scope>
</reference>
<organism evidence="2 3">
    <name type="scientific">Synechococcus phage ACG-2014h</name>
    <dbReference type="NCBI Taxonomy" id="1340810"/>
    <lineage>
        <taxon>Viruses</taxon>
        <taxon>Duplodnaviria</taxon>
        <taxon>Heunggongvirae</taxon>
        <taxon>Uroviricota</taxon>
        <taxon>Caudoviricetes</taxon>
        <taxon>Pantevenvirales</taxon>
        <taxon>Kyanoviridae</taxon>
        <taxon>Sedonavirus</taxon>
        <taxon>Sedonavirus tusconh</taxon>
    </lineage>
</organism>
<evidence type="ECO:0000313" key="3">
    <source>
        <dbReference type="Proteomes" id="UP000018808"/>
    </source>
</evidence>
<proteinExistence type="predicted"/>
<gene>
    <name evidence="2" type="ORF">S-MbCM7_012</name>
</gene>